<dbReference type="VEuPathDB" id="FungiDB:NECHADRAFT_85164"/>
<evidence type="ECO:0000313" key="2">
    <source>
        <dbReference type="Proteomes" id="UP000005206"/>
    </source>
</evidence>
<sequence length="110" mass="12179">MLSESFVGHVARADMHLPHFWQRSHETCVNNTERAITRLPPASLCLTTKRCWTSSWLVTTKASTLAFAEVKNSDIDEGSLVGLAQGLRQAQEAAYNAGFRDGLDDAHEYA</sequence>
<dbReference type="InParanoid" id="C7YV62"/>
<dbReference type="Proteomes" id="UP000005206">
    <property type="component" value="Chromosome 9"/>
</dbReference>
<organism evidence="1 2">
    <name type="scientific">Fusarium vanettenii (strain ATCC MYA-4622 / CBS 123669 / FGSC 9596 / NRRL 45880 / 77-13-4)</name>
    <name type="common">Fusarium solani subsp. pisi</name>
    <dbReference type="NCBI Taxonomy" id="660122"/>
    <lineage>
        <taxon>Eukaryota</taxon>
        <taxon>Fungi</taxon>
        <taxon>Dikarya</taxon>
        <taxon>Ascomycota</taxon>
        <taxon>Pezizomycotina</taxon>
        <taxon>Sordariomycetes</taxon>
        <taxon>Hypocreomycetidae</taxon>
        <taxon>Hypocreales</taxon>
        <taxon>Nectriaceae</taxon>
        <taxon>Fusarium</taxon>
        <taxon>Fusarium solani species complex</taxon>
        <taxon>Fusarium vanettenii</taxon>
    </lineage>
</organism>
<accession>C7YV62</accession>
<dbReference type="AlphaFoldDB" id="C7YV62"/>
<proteinExistence type="predicted"/>
<dbReference type="RefSeq" id="XP_003050238.1">
    <property type="nucleotide sequence ID" value="XM_003050192.1"/>
</dbReference>
<protein>
    <submittedName>
        <fullName evidence="1">Uncharacterized protein</fullName>
    </submittedName>
</protein>
<name>C7YV62_FUSV7</name>
<evidence type="ECO:0000313" key="1">
    <source>
        <dbReference type="EMBL" id="EEU44525.1"/>
    </source>
</evidence>
<gene>
    <name evidence="1" type="ORF">NECHADRAFT_85164</name>
</gene>
<keyword evidence="2" id="KW-1185">Reference proteome</keyword>
<dbReference type="GeneID" id="9675023"/>
<dbReference type="EMBL" id="GG698900">
    <property type="protein sequence ID" value="EEU44525.1"/>
    <property type="molecule type" value="Genomic_DNA"/>
</dbReference>
<reference evidence="1 2" key="1">
    <citation type="journal article" date="2009" name="PLoS Genet.">
        <title>The genome of Nectria haematococca: contribution of supernumerary chromosomes to gene expansion.</title>
        <authorList>
            <person name="Coleman J.J."/>
            <person name="Rounsley S.D."/>
            <person name="Rodriguez-Carres M."/>
            <person name="Kuo A."/>
            <person name="Wasmann C.C."/>
            <person name="Grimwood J."/>
            <person name="Schmutz J."/>
            <person name="Taga M."/>
            <person name="White G.J."/>
            <person name="Zhou S."/>
            <person name="Schwartz D.C."/>
            <person name="Freitag M."/>
            <person name="Ma L.J."/>
            <person name="Danchin E.G."/>
            <person name="Henrissat B."/>
            <person name="Coutinho P.M."/>
            <person name="Nelson D.R."/>
            <person name="Straney D."/>
            <person name="Napoli C.A."/>
            <person name="Barker B.M."/>
            <person name="Gribskov M."/>
            <person name="Rep M."/>
            <person name="Kroken S."/>
            <person name="Molnar I."/>
            <person name="Rensing C."/>
            <person name="Kennell J.C."/>
            <person name="Zamora J."/>
            <person name="Farman M.L."/>
            <person name="Selker E.U."/>
            <person name="Salamov A."/>
            <person name="Shapiro H."/>
            <person name="Pangilinan J."/>
            <person name="Lindquist E."/>
            <person name="Lamers C."/>
            <person name="Grigoriev I.V."/>
            <person name="Geiser D.M."/>
            <person name="Covert S.F."/>
            <person name="Temporini E."/>
            <person name="Vanetten H.D."/>
        </authorList>
    </citation>
    <scope>NUCLEOTIDE SEQUENCE [LARGE SCALE GENOMIC DNA]</scope>
    <source>
        <strain evidence="2">ATCC MYA-4622 / CBS 123669 / FGSC 9596 / NRRL 45880 / 77-13-4</strain>
    </source>
</reference>
<dbReference type="HOGENOM" id="CLU_2171707_0_0_1"/>
<dbReference type="KEGG" id="nhe:NECHADRAFT_85164"/>